<dbReference type="InterPro" id="IPR007750">
    <property type="entry name" value="DUF674"/>
</dbReference>
<reference evidence="2" key="1">
    <citation type="journal article" date="2016" name="Proc. Natl. Acad. Sci. U.S.A.">
        <title>Chromosome-level assembly of Arabidopsis thaliana Ler reveals the extent of translocation and inversion polymorphisms.</title>
        <authorList>
            <person name="Zapata L."/>
            <person name="Ding J."/>
            <person name="Willing E.M."/>
            <person name="Hartwig B."/>
            <person name="Bezdan D."/>
            <person name="Jiao W.B."/>
            <person name="Patel V."/>
            <person name="Velikkakam James G."/>
            <person name="Koornneef M."/>
            <person name="Ossowski S."/>
            <person name="Schneeberger K."/>
        </authorList>
    </citation>
    <scope>NUCLEOTIDE SEQUENCE [LARGE SCALE GENOMIC DNA]</scope>
    <source>
        <strain evidence="2">cv. Landsberg erecta</strain>
    </source>
</reference>
<dbReference type="Pfam" id="PF05056">
    <property type="entry name" value="DUF674"/>
    <property type="match status" value="1"/>
</dbReference>
<organism evidence="1 2">
    <name type="scientific">Arabidopsis thaliana</name>
    <name type="common">Mouse-ear cress</name>
    <dbReference type="NCBI Taxonomy" id="3702"/>
    <lineage>
        <taxon>Eukaryota</taxon>
        <taxon>Viridiplantae</taxon>
        <taxon>Streptophyta</taxon>
        <taxon>Embryophyta</taxon>
        <taxon>Tracheophyta</taxon>
        <taxon>Spermatophyta</taxon>
        <taxon>Magnoliopsida</taxon>
        <taxon>eudicotyledons</taxon>
        <taxon>Gunneridae</taxon>
        <taxon>Pentapetalae</taxon>
        <taxon>rosids</taxon>
        <taxon>malvids</taxon>
        <taxon>Brassicales</taxon>
        <taxon>Brassicaceae</taxon>
        <taxon>Camelineae</taxon>
        <taxon>Arabidopsis</taxon>
    </lineage>
</organism>
<dbReference type="EMBL" id="LUHQ01000005">
    <property type="protein sequence ID" value="OAO95616.1"/>
    <property type="molecule type" value="Genomic_DNA"/>
</dbReference>
<dbReference type="PANTHER" id="PTHR33103">
    <property type="entry name" value="OS01G0153900 PROTEIN"/>
    <property type="match status" value="1"/>
</dbReference>
<proteinExistence type="predicted"/>
<evidence type="ECO:0000313" key="2">
    <source>
        <dbReference type="Proteomes" id="UP000078284"/>
    </source>
</evidence>
<gene>
    <name evidence="1" type="ordered locus">AXX17_At5g34390</name>
</gene>
<accession>A0A178UNK5</accession>
<dbReference type="Proteomes" id="UP000078284">
    <property type="component" value="Chromosome 5"/>
</dbReference>
<dbReference type="PANTHER" id="PTHR33103:SF63">
    <property type="entry name" value="EMB|CAB69840.1"/>
    <property type="match status" value="1"/>
</dbReference>
<comment type="caution">
    <text evidence="1">The sequence shown here is derived from an EMBL/GenBank/DDBJ whole genome shotgun (WGS) entry which is preliminary data.</text>
</comment>
<name>A0A178UNK5_ARATH</name>
<evidence type="ECO:0000313" key="1">
    <source>
        <dbReference type="EMBL" id="OAO95616.1"/>
    </source>
</evidence>
<sequence length="485" mass="54407">MDQGSGKTMISVLLVHHVDKKNVVWIQSGSDFVDLFYSFLTMPLGTIVRLLEHHGRLKEKVSIGCFNNLYKSLVDMSIDNFRNEACKQMLVYPKSVKERQCRMLKINIDDTEETKYFMCPKSLQSPSCREFFSNFNTSRCRCGNLMNKEISSPEGEESVSRLGGSCDDDGVFVHGDGNMAFMLSDDLTIENFSWDLPRKRVKDLGCVNVFDKLGEGEPEVGFREAMTLLRSLFTSDTPLTATFNPFHSSPYPSKRAYEPSSPCDSVLGQVLSFKVYLSKEDNKKVIYAECGEGFIDLLCMFLVLPLGYICQISSRDGDDDDGLGCIGNLFRSFKGLSGDEITIPWYYNCRKNLLGITVQKPPSLFNCISYLEDNGMAGDCEDSRLKKVRPMDPKAEISGQSRSSSGGFVKSNKKFLVTDDLIITPLNSDLTMRELKKLKISFDEVNIKYITIGKTEATNLLKASFVTSFALTNGLSDLLSKKLEE</sequence>
<protein>
    <submittedName>
        <fullName evidence="1">Uncharacterized protein</fullName>
    </submittedName>
</protein>
<dbReference type="ExpressionAtlas" id="A0A178UNK5">
    <property type="expression patterns" value="baseline"/>
</dbReference>
<dbReference type="AlphaFoldDB" id="A0A178UNK5"/>